<reference evidence="4" key="1">
    <citation type="submission" date="2010-05" db="EMBL/GenBank/DDBJ databases">
        <title>The genome sequence of Magnaporthe poae strain ATCC 64411.</title>
        <authorList>
            <person name="Ma L.-J."/>
            <person name="Dead R."/>
            <person name="Young S."/>
            <person name="Zeng Q."/>
            <person name="Koehrsen M."/>
            <person name="Alvarado L."/>
            <person name="Berlin A."/>
            <person name="Chapman S.B."/>
            <person name="Chen Z."/>
            <person name="Freedman E."/>
            <person name="Gellesch M."/>
            <person name="Goldberg J."/>
            <person name="Griggs A."/>
            <person name="Gujja S."/>
            <person name="Heilman E.R."/>
            <person name="Heiman D."/>
            <person name="Hepburn T."/>
            <person name="Howarth C."/>
            <person name="Jen D."/>
            <person name="Larson L."/>
            <person name="Mehta T."/>
            <person name="Neiman D."/>
            <person name="Pearson M."/>
            <person name="Roberts A."/>
            <person name="Saif S."/>
            <person name="Shea T."/>
            <person name="Shenoy N."/>
            <person name="Sisk P."/>
            <person name="Stolte C."/>
            <person name="Sykes S."/>
            <person name="Walk T."/>
            <person name="White J."/>
            <person name="Yandava C."/>
            <person name="Haas B."/>
            <person name="Nusbaum C."/>
            <person name="Birren B."/>
        </authorList>
    </citation>
    <scope>NUCLEOTIDE SEQUENCE [LARGE SCALE GENOMIC DNA]</scope>
    <source>
        <strain evidence="4">ATCC 64411 / 73-15</strain>
    </source>
</reference>
<proteinExistence type="predicted"/>
<reference evidence="3" key="5">
    <citation type="submission" date="2015-06" db="UniProtKB">
        <authorList>
            <consortium name="EnsemblFungi"/>
        </authorList>
    </citation>
    <scope>IDENTIFICATION</scope>
    <source>
        <strain evidence="3">ATCC 64411</strain>
    </source>
</reference>
<accession>A0A0C4DVH4</accession>
<reference evidence="3" key="4">
    <citation type="journal article" date="2015" name="G3 (Bethesda)">
        <title>Genome sequences of three phytopathogenic species of the Magnaporthaceae family of fungi.</title>
        <authorList>
            <person name="Okagaki L.H."/>
            <person name="Nunes C.C."/>
            <person name="Sailsbery J."/>
            <person name="Clay B."/>
            <person name="Brown D."/>
            <person name="John T."/>
            <person name="Oh Y."/>
            <person name="Young N."/>
            <person name="Fitzgerald M."/>
            <person name="Haas B.J."/>
            <person name="Zeng Q."/>
            <person name="Young S."/>
            <person name="Adiconis X."/>
            <person name="Fan L."/>
            <person name="Levin J.Z."/>
            <person name="Mitchell T.K."/>
            <person name="Okubara P.A."/>
            <person name="Farman M.L."/>
            <person name="Kohn L.M."/>
            <person name="Birren B."/>
            <person name="Ma L.-J."/>
            <person name="Dean R.A."/>
        </authorList>
    </citation>
    <scope>NUCLEOTIDE SEQUENCE</scope>
    <source>
        <strain evidence="3">ATCC 64411 / 73-15</strain>
    </source>
</reference>
<reference evidence="2" key="3">
    <citation type="submission" date="2011-03" db="EMBL/GenBank/DDBJ databases">
        <title>Annotation of Magnaporthe poae ATCC 64411.</title>
        <authorList>
            <person name="Ma L.-J."/>
            <person name="Dead R."/>
            <person name="Young S.K."/>
            <person name="Zeng Q."/>
            <person name="Gargeya S."/>
            <person name="Fitzgerald M."/>
            <person name="Haas B."/>
            <person name="Abouelleil A."/>
            <person name="Alvarado L."/>
            <person name="Arachchi H.M."/>
            <person name="Berlin A."/>
            <person name="Brown A."/>
            <person name="Chapman S.B."/>
            <person name="Chen Z."/>
            <person name="Dunbar C."/>
            <person name="Freedman E."/>
            <person name="Gearin G."/>
            <person name="Gellesch M."/>
            <person name="Goldberg J."/>
            <person name="Griggs A."/>
            <person name="Gujja S."/>
            <person name="Heiman D."/>
            <person name="Howarth C."/>
            <person name="Larson L."/>
            <person name="Lui A."/>
            <person name="MacDonald P.J.P."/>
            <person name="Mehta T."/>
            <person name="Montmayeur A."/>
            <person name="Murphy C."/>
            <person name="Neiman D."/>
            <person name="Pearson M."/>
            <person name="Priest M."/>
            <person name="Roberts A."/>
            <person name="Saif S."/>
            <person name="Shea T."/>
            <person name="Shenoy N."/>
            <person name="Sisk P."/>
            <person name="Stolte C."/>
            <person name="Sykes S."/>
            <person name="Yandava C."/>
            <person name="Wortman J."/>
            <person name="Nusbaum C."/>
            <person name="Birren B."/>
        </authorList>
    </citation>
    <scope>NUCLEOTIDE SEQUENCE</scope>
    <source>
        <strain evidence="2">ATCC 64411</strain>
    </source>
</reference>
<dbReference type="EMBL" id="ADBL01000937">
    <property type="status" value="NOT_ANNOTATED_CDS"/>
    <property type="molecule type" value="Genomic_DNA"/>
</dbReference>
<feature type="region of interest" description="Disordered" evidence="1">
    <location>
        <begin position="66"/>
        <end position="126"/>
    </location>
</feature>
<dbReference type="EnsemblFungi" id="MAPG_03978T0">
    <property type="protein sequence ID" value="MAPG_03978T0"/>
    <property type="gene ID" value="MAPG_03978"/>
</dbReference>
<evidence type="ECO:0000313" key="2">
    <source>
        <dbReference type="EMBL" id="KLU84944.1"/>
    </source>
</evidence>
<protein>
    <submittedName>
        <fullName evidence="2 3">Uncharacterized protein</fullName>
    </submittedName>
</protein>
<name>A0A0C4DVH4_MAGP6</name>
<dbReference type="VEuPathDB" id="FungiDB:MAPG_03978"/>
<sequence length="126" mass="13304">MNKGPHVAASKRLRGVLGGNGRGKASDRLPFAVLSASSQLLAWGAPPSSLLTKTARSCCLRNWRGLARPASMASNQPTTTSERDDNSADSTTYKRQLDQAAKDANAKPEAKPGDAHHPIVEKGTVV</sequence>
<dbReference type="Proteomes" id="UP000011715">
    <property type="component" value="Unassembled WGS sequence"/>
</dbReference>
<feature type="region of interest" description="Disordered" evidence="1">
    <location>
        <begin position="1"/>
        <end position="26"/>
    </location>
</feature>
<evidence type="ECO:0000256" key="1">
    <source>
        <dbReference type="SAM" id="MobiDB-lite"/>
    </source>
</evidence>
<gene>
    <name evidence="2" type="ORF">MAPG_03978</name>
</gene>
<organism evidence="3 4">
    <name type="scientific">Magnaporthiopsis poae (strain ATCC 64411 / 73-15)</name>
    <name type="common">Kentucky bluegrass fungus</name>
    <name type="synonym">Magnaporthe poae</name>
    <dbReference type="NCBI Taxonomy" id="644358"/>
    <lineage>
        <taxon>Eukaryota</taxon>
        <taxon>Fungi</taxon>
        <taxon>Dikarya</taxon>
        <taxon>Ascomycota</taxon>
        <taxon>Pezizomycotina</taxon>
        <taxon>Sordariomycetes</taxon>
        <taxon>Sordariomycetidae</taxon>
        <taxon>Magnaporthales</taxon>
        <taxon>Magnaporthaceae</taxon>
        <taxon>Magnaporthiopsis</taxon>
    </lineage>
</organism>
<evidence type="ECO:0000313" key="4">
    <source>
        <dbReference type="Proteomes" id="UP000011715"/>
    </source>
</evidence>
<feature type="compositionally biased region" description="Basic and acidic residues" evidence="1">
    <location>
        <begin position="95"/>
        <end position="120"/>
    </location>
</feature>
<evidence type="ECO:0000313" key="3">
    <source>
        <dbReference type="EnsemblFungi" id="MAPG_03978T0"/>
    </source>
</evidence>
<reference evidence="2" key="2">
    <citation type="submission" date="2010-05" db="EMBL/GenBank/DDBJ databases">
        <title>The Genome Sequence of Magnaporthe poae strain ATCC 64411.</title>
        <authorList>
            <consortium name="The Broad Institute Genome Sequencing Platform"/>
            <consortium name="Broad Institute Genome Sequencing Center for Infectious Disease"/>
            <person name="Ma L.-J."/>
            <person name="Dead R."/>
            <person name="Young S."/>
            <person name="Zeng Q."/>
            <person name="Koehrsen M."/>
            <person name="Alvarado L."/>
            <person name="Berlin A."/>
            <person name="Chapman S.B."/>
            <person name="Chen Z."/>
            <person name="Freedman E."/>
            <person name="Gellesch M."/>
            <person name="Goldberg J."/>
            <person name="Griggs A."/>
            <person name="Gujja S."/>
            <person name="Heilman E.R."/>
            <person name="Heiman D."/>
            <person name="Hepburn T."/>
            <person name="Howarth C."/>
            <person name="Jen D."/>
            <person name="Larson L."/>
            <person name="Mehta T."/>
            <person name="Neiman D."/>
            <person name="Pearson M."/>
            <person name="Roberts A."/>
            <person name="Saif S."/>
            <person name="Shea T."/>
            <person name="Shenoy N."/>
            <person name="Sisk P."/>
            <person name="Stolte C."/>
            <person name="Sykes S."/>
            <person name="Walk T."/>
            <person name="White J."/>
            <person name="Yandava C."/>
            <person name="Haas B."/>
            <person name="Nusbaum C."/>
            <person name="Birren B."/>
        </authorList>
    </citation>
    <scope>NUCLEOTIDE SEQUENCE</scope>
    <source>
        <strain evidence="2">ATCC 64411</strain>
    </source>
</reference>
<dbReference type="OrthoDB" id="3436397at2759"/>
<dbReference type="EMBL" id="GL876968">
    <property type="protein sequence ID" value="KLU84944.1"/>
    <property type="molecule type" value="Genomic_DNA"/>
</dbReference>
<keyword evidence="4" id="KW-1185">Reference proteome</keyword>
<dbReference type="AlphaFoldDB" id="A0A0C4DVH4"/>